<dbReference type="GO" id="GO:0046872">
    <property type="term" value="F:metal ion binding"/>
    <property type="evidence" value="ECO:0007669"/>
    <property type="project" value="UniProtKB-KW"/>
</dbReference>
<dbReference type="Gene3D" id="2.60.120.10">
    <property type="entry name" value="Jelly Rolls"/>
    <property type="match status" value="1"/>
</dbReference>
<name>A0A2T5MCB7_9GAMM</name>
<dbReference type="Proteomes" id="UP000244248">
    <property type="component" value="Unassembled WGS sequence"/>
</dbReference>
<evidence type="ECO:0000313" key="4">
    <source>
        <dbReference type="Proteomes" id="UP000244248"/>
    </source>
</evidence>
<dbReference type="PANTHER" id="PTHR35848:SF9">
    <property type="entry name" value="SLL1358 PROTEIN"/>
    <property type="match status" value="1"/>
</dbReference>
<dbReference type="InterPro" id="IPR011051">
    <property type="entry name" value="RmlC_Cupin_sf"/>
</dbReference>
<reference evidence="3 4" key="1">
    <citation type="submission" date="2018-04" db="EMBL/GenBank/DDBJ databases">
        <title>Novel species isolated from glacier.</title>
        <authorList>
            <person name="Liu Q."/>
            <person name="Xin Y.-H."/>
        </authorList>
    </citation>
    <scope>NUCLEOTIDE SEQUENCE [LARGE SCALE GENOMIC DNA]</scope>
    <source>
        <strain evidence="3 4">GT1R17</strain>
    </source>
</reference>
<dbReference type="SUPFAM" id="SSF51182">
    <property type="entry name" value="RmlC-like cupins"/>
    <property type="match status" value="1"/>
</dbReference>
<dbReference type="AlphaFoldDB" id="A0A2T5MCB7"/>
<dbReference type="EMBL" id="QANS01000007">
    <property type="protein sequence ID" value="PTU30206.1"/>
    <property type="molecule type" value="Genomic_DNA"/>
</dbReference>
<dbReference type="RefSeq" id="WP_107941551.1">
    <property type="nucleotide sequence ID" value="NZ_QANS01000007.1"/>
</dbReference>
<accession>A0A2T5MCB7</accession>
<dbReference type="InterPro" id="IPR013096">
    <property type="entry name" value="Cupin_2"/>
</dbReference>
<evidence type="ECO:0000256" key="1">
    <source>
        <dbReference type="ARBA" id="ARBA00022723"/>
    </source>
</evidence>
<evidence type="ECO:0000259" key="2">
    <source>
        <dbReference type="Pfam" id="PF07883"/>
    </source>
</evidence>
<dbReference type="Pfam" id="PF07883">
    <property type="entry name" value="Cupin_2"/>
    <property type="match status" value="1"/>
</dbReference>
<evidence type="ECO:0000313" key="3">
    <source>
        <dbReference type="EMBL" id="PTU30206.1"/>
    </source>
</evidence>
<comment type="caution">
    <text evidence="3">The sequence shown here is derived from an EMBL/GenBank/DDBJ whole genome shotgun (WGS) entry which is preliminary data.</text>
</comment>
<keyword evidence="4" id="KW-1185">Reference proteome</keyword>
<dbReference type="CDD" id="cd02224">
    <property type="entry name" value="cupin_SPO2919-like"/>
    <property type="match status" value="1"/>
</dbReference>
<dbReference type="InterPro" id="IPR051610">
    <property type="entry name" value="GPI/OXD"/>
</dbReference>
<organism evidence="3 4">
    <name type="scientific">Stenotrophobium rhamnosiphilum</name>
    <dbReference type="NCBI Taxonomy" id="2029166"/>
    <lineage>
        <taxon>Bacteria</taxon>
        <taxon>Pseudomonadati</taxon>
        <taxon>Pseudomonadota</taxon>
        <taxon>Gammaproteobacteria</taxon>
        <taxon>Nevskiales</taxon>
        <taxon>Nevskiaceae</taxon>
        <taxon>Stenotrophobium</taxon>
    </lineage>
</organism>
<dbReference type="OrthoDB" id="116921at2"/>
<proteinExistence type="predicted"/>
<gene>
    <name evidence="3" type="ORF">CJD38_16835</name>
</gene>
<feature type="domain" description="Cupin type-2" evidence="2">
    <location>
        <begin position="44"/>
        <end position="114"/>
    </location>
</feature>
<sequence>MYLSAQAIRDMAGQKRTHFLNSNAVRINKSLGDEVGLKNIGVHLITIQPGHYSTEPHAHLFEEECIYVLSGRAIATLGSETQEVGAGDFIGYPINGIGHCLQAIGTEPLICLVLGQRLAQDVADYTNLKKRLYRNNGEWNLVDHADIQRIQR</sequence>
<dbReference type="InterPro" id="IPR014710">
    <property type="entry name" value="RmlC-like_jellyroll"/>
</dbReference>
<keyword evidence="1" id="KW-0479">Metal-binding</keyword>
<dbReference type="PANTHER" id="PTHR35848">
    <property type="entry name" value="OXALATE-BINDING PROTEIN"/>
    <property type="match status" value="1"/>
</dbReference>
<protein>
    <submittedName>
        <fullName evidence="3">Cupin</fullName>
    </submittedName>
</protein>